<dbReference type="InterPro" id="IPR012334">
    <property type="entry name" value="Pectin_lyas_fold"/>
</dbReference>
<evidence type="ECO:0000256" key="7">
    <source>
        <dbReference type="ARBA" id="ARBA00023239"/>
    </source>
</evidence>
<evidence type="ECO:0000259" key="10">
    <source>
        <dbReference type="Pfam" id="PF22842"/>
    </source>
</evidence>
<dbReference type="InterPro" id="IPR052052">
    <property type="entry name" value="Polysaccharide_Lyase_9"/>
</dbReference>
<dbReference type="GO" id="GO:0046872">
    <property type="term" value="F:metal ion binding"/>
    <property type="evidence" value="ECO:0007669"/>
    <property type="project" value="UniProtKB-KW"/>
</dbReference>
<comment type="similarity">
    <text evidence="8">Belongs to the polysaccharide lyase 9 family.</text>
</comment>
<dbReference type="STRING" id="215250.A0A316YGQ3"/>
<dbReference type="GO" id="GO:0005576">
    <property type="term" value="C:extracellular region"/>
    <property type="evidence" value="ECO:0007669"/>
    <property type="project" value="UniProtKB-SubCell"/>
</dbReference>
<dbReference type="EMBL" id="KZ819639">
    <property type="protein sequence ID" value="PWN88024.1"/>
    <property type="molecule type" value="Genomic_DNA"/>
</dbReference>
<dbReference type="PANTHER" id="PTHR40088:SF1">
    <property type="entry name" value="PECTATE LYASE PEL9"/>
    <property type="match status" value="1"/>
</dbReference>
<dbReference type="InParanoid" id="A0A316YGQ3"/>
<keyword evidence="12" id="KW-1185">Reference proteome</keyword>
<evidence type="ECO:0000256" key="4">
    <source>
        <dbReference type="ARBA" id="ARBA00022723"/>
    </source>
</evidence>
<evidence type="ECO:0000313" key="11">
    <source>
        <dbReference type="EMBL" id="PWN88024.1"/>
    </source>
</evidence>
<accession>A0A316YGQ3</accession>
<feature type="domain" description="Pel9A-like right handed beta-helix region" evidence="10">
    <location>
        <begin position="24"/>
        <end position="332"/>
    </location>
</feature>
<keyword evidence="7 11" id="KW-0456">Lyase</keyword>
<dbReference type="Gene3D" id="2.160.20.10">
    <property type="entry name" value="Single-stranded right-handed beta-helix, Pectin lyase-like"/>
    <property type="match status" value="1"/>
</dbReference>
<dbReference type="InterPro" id="IPR053868">
    <property type="entry name" value="Pel9A-like_beta_helix"/>
</dbReference>
<keyword evidence="6" id="KW-0106">Calcium</keyword>
<comment type="subcellular location">
    <subcellularLocation>
        <location evidence="2">Secreted</location>
    </subcellularLocation>
</comment>
<dbReference type="Pfam" id="PF22842">
    <property type="entry name" value="Pel9A-like_beta_helix"/>
    <property type="match status" value="1"/>
</dbReference>
<reference evidence="11 12" key="1">
    <citation type="journal article" date="2018" name="Mol. Biol. Evol.">
        <title>Broad Genomic Sampling Reveals a Smut Pathogenic Ancestry of the Fungal Clade Ustilaginomycotina.</title>
        <authorList>
            <person name="Kijpornyongpan T."/>
            <person name="Mondo S.J."/>
            <person name="Barry K."/>
            <person name="Sandor L."/>
            <person name="Lee J."/>
            <person name="Lipzen A."/>
            <person name="Pangilinan J."/>
            <person name="LaButti K."/>
            <person name="Hainaut M."/>
            <person name="Henrissat B."/>
            <person name="Grigoriev I.V."/>
            <person name="Spatafora J.W."/>
            <person name="Aime M.C."/>
        </authorList>
    </citation>
    <scope>NUCLEOTIDE SEQUENCE [LARGE SCALE GENOMIC DNA]</scope>
    <source>
        <strain evidence="11 12">MCA 4198</strain>
    </source>
</reference>
<proteinExistence type="inferred from homology"/>
<evidence type="ECO:0000256" key="9">
    <source>
        <dbReference type="SAM" id="SignalP"/>
    </source>
</evidence>
<evidence type="ECO:0000256" key="1">
    <source>
        <dbReference type="ARBA" id="ARBA00001913"/>
    </source>
</evidence>
<evidence type="ECO:0000256" key="6">
    <source>
        <dbReference type="ARBA" id="ARBA00022837"/>
    </source>
</evidence>
<dbReference type="SUPFAM" id="SSF51126">
    <property type="entry name" value="Pectin lyase-like"/>
    <property type="match status" value="1"/>
</dbReference>
<dbReference type="AlphaFoldDB" id="A0A316YGQ3"/>
<dbReference type="GO" id="GO:0016837">
    <property type="term" value="F:carbon-oxygen lyase activity, acting on polysaccharides"/>
    <property type="evidence" value="ECO:0007669"/>
    <property type="project" value="TreeGrafter"/>
</dbReference>
<feature type="signal peptide" evidence="9">
    <location>
        <begin position="1"/>
        <end position="17"/>
    </location>
</feature>
<dbReference type="OrthoDB" id="5561043at2759"/>
<sequence length="433" mass="46251">MLAHLLLPLLALSSGHALSLTKRATPATYYVSPSGTDSAAGSKSAPWGSIAHAQTVAQPGDTIYLRGGKYTYSAATKRCASLTDTVSGVVLNKAGQSGQPIHYWAYPGETPVLDFSAIKDDCRVKGVEVTADWLHLRGLEITGAPQQSDNHENHESWGLWIKSSHGVYEQLNLHNNMGPGLFIQDGGYNTVLNCDSHDNYDPYSSNGAGQSADGFGAHISAGHPDNVFRGCRAWANSDDGFDLINAYSPVLIESSWAWNHGYLPGTKTPLAAGNGNGIKYVSNAAKHTVRLSVAFDNKASGFYANHHPIVNDFFDNTAFGNGHDFDMTGFASDGSVKVLGKLRNNLSTAANNKLIIDGADSASNSWERSQIPSEADFVDTSHSGWDAARQSDGSLPKLTHYHLRPTSALVDAGVDVGLPYNGKAPDLGAFETW</sequence>
<evidence type="ECO:0000256" key="8">
    <source>
        <dbReference type="ARBA" id="ARBA00038263"/>
    </source>
</evidence>
<dbReference type="Proteomes" id="UP000245768">
    <property type="component" value="Unassembled WGS sequence"/>
</dbReference>
<keyword evidence="5 9" id="KW-0732">Signal</keyword>
<evidence type="ECO:0000313" key="12">
    <source>
        <dbReference type="Proteomes" id="UP000245768"/>
    </source>
</evidence>
<evidence type="ECO:0000256" key="5">
    <source>
        <dbReference type="ARBA" id="ARBA00022729"/>
    </source>
</evidence>
<keyword evidence="3" id="KW-0964">Secreted</keyword>
<evidence type="ECO:0000256" key="3">
    <source>
        <dbReference type="ARBA" id="ARBA00022525"/>
    </source>
</evidence>
<name>A0A316YGQ3_9BASI</name>
<organism evidence="11 12">
    <name type="scientific">Acaromyces ingoldii</name>
    <dbReference type="NCBI Taxonomy" id="215250"/>
    <lineage>
        <taxon>Eukaryota</taxon>
        <taxon>Fungi</taxon>
        <taxon>Dikarya</taxon>
        <taxon>Basidiomycota</taxon>
        <taxon>Ustilaginomycotina</taxon>
        <taxon>Exobasidiomycetes</taxon>
        <taxon>Exobasidiales</taxon>
        <taxon>Cryptobasidiaceae</taxon>
        <taxon>Acaromyces</taxon>
    </lineage>
</organism>
<gene>
    <name evidence="11" type="ORF">FA10DRAFT_182207</name>
</gene>
<dbReference type="GeneID" id="37040224"/>
<dbReference type="RefSeq" id="XP_025375222.1">
    <property type="nucleotide sequence ID" value="XM_025518308.1"/>
</dbReference>
<dbReference type="PANTHER" id="PTHR40088">
    <property type="entry name" value="PECTATE LYASE (EUROFUNG)"/>
    <property type="match status" value="1"/>
</dbReference>
<feature type="chain" id="PRO_5016431294" evidence="9">
    <location>
        <begin position="18"/>
        <end position="433"/>
    </location>
</feature>
<protein>
    <submittedName>
        <fullName evidence="11">Pectate lyase</fullName>
    </submittedName>
</protein>
<evidence type="ECO:0000256" key="2">
    <source>
        <dbReference type="ARBA" id="ARBA00004613"/>
    </source>
</evidence>
<dbReference type="InterPro" id="IPR011050">
    <property type="entry name" value="Pectin_lyase_fold/virulence"/>
</dbReference>
<keyword evidence="4" id="KW-0479">Metal-binding</keyword>
<comment type="cofactor">
    <cofactor evidence="1">
        <name>Ca(2+)</name>
        <dbReference type="ChEBI" id="CHEBI:29108"/>
    </cofactor>
</comment>